<dbReference type="InterPro" id="IPR047655">
    <property type="entry name" value="Transpos_IS630-like"/>
</dbReference>
<proteinExistence type="predicted"/>
<feature type="domain" description="Tc1-like transposase DDE" evidence="1">
    <location>
        <begin position="147"/>
        <end position="279"/>
    </location>
</feature>
<dbReference type="GO" id="GO:0003676">
    <property type="term" value="F:nucleic acid binding"/>
    <property type="evidence" value="ECO:0007669"/>
    <property type="project" value="InterPro"/>
</dbReference>
<dbReference type="Pfam" id="PF13358">
    <property type="entry name" value="DDE_3"/>
    <property type="match status" value="1"/>
</dbReference>
<keyword evidence="3" id="KW-1185">Reference proteome</keyword>
<dbReference type="InterPro" id="IPR038717">
    <property type="entry name" value="Tc1-like_DDE_dom"/>
</dbReference>
<name>A0A409WUP0_9AGAR</name>
<dbReference type="Gene3D" id="3.30.420.10">
    <property type="entry name" value="Ribonuclease H-like superfamily/Ribonuclease H"/>
    <property type="match status" value="1"/>
</dbReference>
<organism evidence="2 3">
    <name type="scientific">Panaeolus cyanescens</name>
    <dbReference type="NCBI Taxonomy" id="181874"/>
    <lineage>
        <taxon>Eukaryota</taxon>
        <taxon>Fungi</taxon>
        <taxon>Dikarya</taxon>
        <taxon>Basidiomycota</taxon>
        <taxon>Agaricomycotina</taxon>
        <taxon>Agaricomycetes</taxon>
        <taxon>Agaricomycetidae</taxon>
        <taxon>Agaricales</taxon>
        <taxon>Agaricineae</taxon>
        <taxon>Galeropsidaceae</taxon>
        <taxon>Panaeolus</taxon>
    </lineage>
</organism>
<dbReference type="InterPro" id="IPR036397">
    <property type="entry name" value="RNaseH_sf"/>
</dbReference>
<dbReference type="InterPro" id="IPR009057">
    <property type="entry name" value="Homeodomain-like_sf"/>
</dbReference>
<dbReference type="SUPFAM" id="SSF46689">
    <property type="entry name" value="Homeodomain-like"/>
    <property type="match status" value="1"/>
</dbReference>
<dbReference type="AlphaFoldDB" id="A0A409WUP0"/>
<dbReference type="EMBL" id="NHTK01005181">
    <property type="protein sequence ID" value="PPQ82244.1"/>
    <property type="molecule type" value="Genomic_DNA"/>
</dbReference>
<dbReference type="OrthoDB" id="2994945at2759"/>
<dbReference type="Proteomes" id="UP000284842">
    <property type="component" value="Unassembled WGS sequence"/>
</dbReference>
<gene>
    <name evidence="2" type="ORF">CVT24_012928</name>
</gene>
<evidence type="ECO:0000313" key="2">
    <source>
        <dbReference type="EMBL" id="PPQ82244.1"/>
    </source>
</evidence>
<comment type="caution">
    <text evidence="2">The sequence shown here is derived from an EMBL/GenBank/DDBJ whole genome shotgun (WGS) entry which is preliminary data.</text>
</comment>
<dbReference type="PANTHER" id="PTHR46564:SF1">
    <property type="entry name" value="TRANSPOSASE"/>
    <property type="match status" value="1"/>
</dbReference>
<evidence type="ECO:0000259" key="1">
    <source>
        <dbReference type="Pfam" id="PF13358"/>
    </source>
</evidence>
<dbReference type="InParanoid" id="A0A409WUP0"/>
<dbReference type="SUPFAM" id="SSF53098">
    <property type="entry name" value="Ribonuclease H-like"/>
    <property type="match status" value="1"/>
</dbReference>
<dbReference type="InterPro" id="IPR012337">
    <property type="entry name" value="RNaseH-like_sf"/>
</dbReference>
<evidence type="ECO:0000313" key="3">
    <source>
        <dbReference type="Proteomes" id="UP000284842"/>
    </source>
</evidence>
<sequence>MPFRKISKDIKLAAIRLYENNILSKAVILDYLNLSSRTFDRIYALWNSTGDVVRVTNGTRGRRRMLHFSDVDHLKCLIKHRPDWFLDELRYLLQTNRFISAHLSTIQRELARAGISRQKIKKIASERNADLRADFTGRMAQYMPEQLGFLDEISKDERTSFRTYGRSRKGCRAPMKGVFVRGRRFSATGLLTIDGMVTSTVVEGSMTHQSYLGFLEHSVMPLCAPFPGILSVLVMDNAKIHHGEGILDLAEQFGVRIEFLPPYSPDLNPIEEVFSKVKAFI</sequence>
<dbReference type="NCBIfam" id="NF033545">
    <property type="entry name" value="transpos_IS630"/>
    <property type="match status" value="1"/>
</dbReference>
<dbReference type="STRING" id="181874.A0A409WUP0"/>
<accession>A0A409WUP0</accession>
<protein>
    <recommendedName>
        <fullName evidence="1">Tc1-like transposase DDE domain-containing protein</fullName>
    </recommendedName>
</protein>
<dbReference type="PANTHER" id="PTHR46564">
    <property type="entry name" value="TRANSPOSASE"/>
    <property type="match status" value="1"/>
</dbReference>
<reference evidence="2 3" key="1">
    <citation type="journal article" date="2018" name="Evol. Lett.">
        <title>Horizontal gene cluster transfer increased hallucinogenic mushroom diversity.</title>
        <authorList>
            <person name="Reynolds H.T."/>
            <person name="Vijayakumar V."/>
            <person name="Gluck-Thaler E."/>
            <person name="Korotkin H.B."/>
            <person name="Matheny P.B."/>
            <person name="Slot J.C."/>
        </authorList>
    </citation>
    <scope>NUCLEOTIDE SEQUENCE [LARGE SCALE GENOMIC DNA]</scope>
    <source>
        <strain evidence="2 3">2629</strain>
    </source>
</reference>